<keyword evidence="1" id="KW-0812">Transmembrane</keyword>
<dbReference type="Proteomes" id="UP000635384">
    <property type="component" value="Unassembled WGS sequence"/>
</dbReference>
<protein>
    <submittedName>
        <fullName evidence="2">DUF4402 domain-containing protein</fullName>
    </submittedName>
</protein>
<feature type="transmembrane region" description="Helical" evidence="1">
    <location>
        <begin position="43"/>
        <end position="64"/>
    </location>
</feature>
<evidence type="ECO:0000256" key="1">
    <source>
        <dbReference type="SAM" id="Phobius"/>
    </source>
</evidence>
<gene>
    <name evidence="2" type="ORF">IB285_12730</name>
</gene>
<accession>A0ABR8KT24</accession>
<proteinExistence type="predicted"/>
<dbReference type="Pfam" id="PF14352">
    <property type="entry name" value="DUF4402"/>
    <property type="match status" value="1"/>
</dbReference>
<organism evidence="2 3">
    <name type="scientific">Erythrobacter rubeus</name>
    <dbReference type="NCBI Taxonomy" id="2760803"/>
    <lineage>
        <taxon>Bacteria</taxon>
        <taxon>Pseudomonadati</taxon>
        <taxon>Pseudomonadota</taxon>
        <taxon>Alphaproteobacteria</taxon>
        <taxon>Sphingomonadales</taxon>
        <taxon>Erythrobacteraceae</taxon>
        <taxon>Erythrobacter/Porphyrobacter group</taxon>
        <taxon>Erythrobacter</taxon>
    </lineage>
</organism>
<evidence type="ECO:0000313" key="2">
    <source>
        <dbReference type="EMBL" id="MBD2843119.1"/>
    </source>
</evidence>
<dbReference type="RefSeq" id="WP_190788517.1">
    <property type="nucleotide sequence ID" value="NZ_JACXLC010000001.1"/>
</dbReference>
<dbReference type="EMBL" id="JACXLC010000001">
    <property type="protein sequence ID" value="MBD2843119.1"/>
    <property type="molecule type" value="Genomic_DNA"/>
</dbReference>
<reference evidence="2 3" key="1">
    <citation type="submission" date="2020-09" db="EMBL/GenBank/DDBJ databases">
        <authorList>
            <person name="Yoon J.-W."/>
        </authorList>
    </citation>
    <scope>NUCLEOTIDE SEQUENCE [LARGE SCALE GENOMIC DNA]</scope>
    <source>
        <strain evidence="2 3">KMU-140</strain>
    </source>
</reference>
<keyword evidence="3" id="KW-1185">Reference proteome</keyword>
<sequence length="223" mass="24316">MIRQKRSSSPRKSQMHGIAARLCCSFSVETRVGSLAMGGSRSYIWTSVCGFVLILSSICTTSLLHARPSSVRVISQSELVFGTFMLFGSGARIVSPSGTVSDQSIVALEGTIPRPARFNVQFDRGNESRRALDVEIELFISAPTQVRQDGVDARLSRFATDLPGYARVSPGEAMVIKIENCRVRVCSRSFSLGARLDVTRNYGGANLTVPINLDARIISKERP</sequence>
<keyword evidence="1" id="KW-1133">Transmembrane helix</keyword>
<dbReference type="InterPro" id="IPR025514">
    <property type="entry name" value="DUF4402"/>
</dbReference>
<evidence type="ECO:0000313" key="3">
    <source>
        <dbReference type="Proteomes" id="UP000635384"/>
    </source>
</evidence>
<comment type="caution">
    <text evidence="2">The sequence shown here is derived from an EMBL/GenBank/DDBJ whole genome shotgun (WGS) entry which is preliminary data.</text>
</comment>
<keyword evidence="1" id="KW-0472">Membrane</keyword>
<name>A0ABR8KT24_9SPHN</name>